<evidence type="ECO:0000256" key="3">
    <source>
        <dbReference type="ARBA" id="ARBA00022692"/>
    </source>
</evidence>
<keyword evidence="4 6" id="KW-1133">Transmembrane helix</keyword>
<dbReference type="SUPFAM" id="SSF103473">
    <property type="entry name" value="MFS general substrate transporter"/>
    <property type="match status" value="1"/>
</dbReference>
<comment type="caution">
    <text evidence="8">The sequence shown here is derived from an EMBL/GenBank/DDBJ whole genome shotgun (WGS) entry which is preliminary data.</text>
</comment>
<gene>
    <name evidence="8" type="primary">ttuB_2</name>
    <name evidence="8" type="ORF">MPOCJGCO_1910</name>
</gene>
<comment type="subcellular location">
    <subcellularLocation>
        <location evidence="1">Membrane</location>
        <topology evidence="1">Multi-pass membrane protein</topology>
    </subcellularLocation>
</comment>
<feature type="transmembrane region" description="Helical" evidence="6">
    <location>
        <begin position="193"/>
        <end position="214"/>
    </location>
</feature>
<dbReference type="EMBL" id="BPRB01000096">
    <property type="protein sequence ID" value="GJE59808.1"/>
    <property type="molecule type" value="Genomic_DNA"/>
</dbReference>
<dbReference type="Gene3D" id="1.20.1250.20">
    <property type="entry name" value="MFS general substrate transporter like domains"/>
    <property type="match status" value="2"/>
</dbReference>
<reference evidence="8" key="1">
    <citation type="journal article" date="2021" name="Front. Microbiol.">
        <title>Comprehensive Comparative Genomics and Phenotyping of Methylobacterium Species.</title>
        <authorList>
            <person name="Alessa O."/>
            <person name="Ogura Y."/>
            <person name="Fujitani Y."/>
            <person name="Takami H."/>
            <person name="Hayashi T."/>
            <person name="Sahin N."/>
            <person name="Tani A."/>
        </authorList>
    </citation>
    <scope>NUCLEOTIDE SEQUENCE</scope>
    <source>
        <strain evidence="8">DSM 23632</strain>
    </source>
</reference>
<keyword evidence="5 6" id="KW-0472">Membrane</keyword>
<dbReference type="Proteomes" id="UP001055057">
    <property type="component" value="Unassembled WGS sequence"/>
</dbReference>
<keyword evidence="2" id="KW-0813">Transport</keyword>
<feature type="transmembrane region" description="Helical" evidence="6">
    <location>
        <begin position="125"/>
        <end position="149"/>
    </location>
</feature>
<feature type="transmembrane region" description="Helical" evidence="6">
    <location>
        <begin position="30"/>
        <end position="48"/>
    </location>
</feature>
<dbReference type="InterPro" id="IPR036259">
    <property type="entry name" value="MFS_trans_sf"/>
</dbReference>
<feature type="transmembrane region" description="Helical" evidence="6">
    <location>
        <begin position="350"/>
        <end position="369"/>
    </location>
</feature>
<evidence type="ECO:0000256" key="6">
    <source>
        <dbReference type="SAM" id="Phobius"/>
    </source>
</evidence>
<feature type="transmembrane region" description="Helical" evidence="6">
    <location>
        <begin position="260"/>
        <end position="281"/>
    </location>
</feature>
<keyword evidence="9" id="KW-1185">Reference proteome</keyword>
<feature type="domain" description="Major facilitator superfamily (MFS) profile" evidence="7">
    <location>
        <begin position="34"/>
        <end position="439"/>
    </location>
</feature>
<proteinExistence type="predicted"/>
<dbReference type="Pfam" id="PF07690">
    <property type="entry name" value="MFS_1"/>
    <property type="match status" value="1"/>
</dbReference>
<feature type="transmembrane region" description="Helical" evidence="6">
    <location>
        <begin position="381"/>
        <end position="398"/>
    </location>
</feature>
<feature type="transmembrane region" description="Helical" evidence="6">
    <location>
        <begin position="68"/>
        <end position="88"/>
    </location>
</feature>
<evidence type="ECO:0000313" key="8">
    <source>
        <dbReference type="EMBL" id="GJE59808.1"/>
    </source>
</evidence>
<evidence type="ECO:0000256" key="2">
    <source>
        <dbReference type="ARBA" id="ARBA00022448"/>
    </source>
</evidence>
<reference evidence="8" key="2">
    <citation type="submission" date="2021-08" db="EMBL/GenBank/DDBJ databases">
        <authorList>
            <person name="Tani A."/>
            <person name="Ola A."/>
            <person name="Ogura Y."/>
            <person name="Katsura K."/>
            <person name="Hayashi T."/>
        </authorList>
    </citation>
    <scope>NUCLEOTIDE SEQUENCE</scope>
    <source>
        <strain evidence="8">DSM 23632</strain>
    </source>
</reference>
<dbReference type="PANTHER" id="PTHR43791">
    <property type="entry name" value="PERMEASE-RELATED"/>
    <property type="match status" value="1"/>
</dbReference>
<keyword evidence="3 6" id="KW-0812">Transmembrane</keyword>
<dbReference type="InterPro" id="IPR020846">
    <property type="entry name" value="MFS_dom"/>
</dbReference>
<accession>A0ABQ4TYK4</accession>
<evidence type="ECO:0000256" key="5">
    <source>
        <dbReference type="ARBA" id="ARBA00023136"/>
    </source>
</evidence>
<feature type="transmembrane region" description="Helical" evidence="6">
    <location>
        <begin position="100"/>
        <end position="119"/>
    </location>
</feature>
<protein>
    <submittedName>
        <fullName evidence="8">Tartrate transporter</fullName>
    </submittedName>
</protein>
<dbReference type="PANTHER" id="PTHR43791:SF36">
    <property type="entry name" value="TRANSPORTER, PUTATIVE (AFU_ORTHOLOGUE AFUA_6G08340)-RELATED"/>
    <property type="match status" value="1"/>
</dbReference>
<feature type="transmembrane region" description="Helical" evidence="6">
    <location>
        <begin position="293"/>
        <end position="312"/>
    </location>
</feature>
<dbReference type="PROSITE" id="PS50850">
    <property type="entry name" value="MFS"/>
    <property type="match status" value="1"/>
</dbReference>
<dbReference type="InterPro" id="IPR011701">
    <property type="entry name" value="MFS"/>
</dbReference>
<evidence type="ECO:0000313" key="9">
    <source>
        <dbReference type="Proteomes" id="UP001055057"/>
    </source>
</evidence>
<evidence type="ECO:0000259" key="7">
    <source>
        <dbReference type="PROSITE" id="PS50850"/>
    </source>
</evidence>
<feature type="transmembrane region" description="Helical" evidence="6">
    <location>
        <begin position="324"/>
        <end position="344"/>
    </location>
</feature>
<sequence>MQAPTRPVDVRPFEARPGDDRLSRETVRTVTLRLMPLLGLMYLIAYIDRQNISYAKLQMVGDLGLSESVYGLGASLFFLGYFLFEVPANVFLERVGARRWFARIMATWGLVTVLLGFTQNTAMFYVLRFLLGVAEAGFFPGVLFALTLWFPQSHRAAMIGWFMIASALANAVGAGIGGALLDLDGLLGLKGWQWVFVATGLPALVLAVVVLRILPDGPEKAPWLAPAQRDWLARTLKHERDTGGHVEHGNPFQALLDKRVWMLASVYVAFPLAAYGLSYWLPTVVKGFGVSNTANGFINIIPWIVTAFALWWVPRHSARTGEQIWHVAGPGLIAAAALAASVVVPYPSLQFAFLCVAAAGVFSAQPVFWSMPATFLKGASAAAGIAAINSVGNLGGFISQNAVPFIRDRTGSTFAPMYFLSACLTVGAILMFVVLSALRRDAARRTAGPPVHDFVESPAASGAGR</sequence>
<organism evidence="8 9">
    <name type="scientific">Methylobacterium trifolii</name>
    <dbReference type="NCBI Taxonomy" id="1003092"/>
    <lineage>
        <taxon>Bacteria</taxon>
        <taxon>Pseudomonadati</taxon>
        <taxon>Pseudomonadota</taxon>
        <taxon>Alphaproteobacteria</taxon>
        <taxon>Hyphomicrobiales</taxon>
        <taxon>Methylobacteriaceae</taxon>
        <taxon>Methylobacterium</taxon>
    </lineage>
</organism>
<dbReference type="CDD" id="cd17319">
    <property type="entry name" value="MFS_ExuT_GudP_like"/>
    <property type="match status" value="1"/>
</dbReference>
<feature type="transmembrane region" description="Helical" evidence="6">
    <location>
        <begin position="161"/>
        <end position="181"/>
    </location>
</feature>
<name>A0ABQ4TYK4_9HYPH</name>
<evidence type="ECO:0000256" key="1">
    <source>
        <dbReference type="ARBA" id="ARBA00004141"/>
    </source>
</evidence>
<feature type="transmembrane region" description="Helical" evidence="6">
    <location>
        <begin position="418"/>
        <end position="438"/>
    </location>
</feature>
<evidence type="ECO:0000256" key="4">
    <source>
        <dbReference type="ARBA" id="ARBA00022989"/>
    </source>
</evidence>